<evidence type="ECO:0000313" key="3">
    <source>
        <dbReference type="EMBL" id="TRY18207.1"/>
    </source>
</evidence>
<keyword evidence="2" id="KW-1133">Transmembrane helix</keyword>
<evidence type="ECO:0000313" key="4">
    <source>
        <dbReference type="Proteomes" id="UP000317638"/>
    </source>
</evidence>
<keyword evidence="2" id="KW-0812">Transmembrane</keyword>
<dbReference type="Proteomes" id="UP000317638">
    <property type="component" value="Unassembled WGS sequence"/>
</dbReference>
<dbReference type="Pfam" id="PF14110">
    <property type="entry name" value="DUF4282"/>
    <property type="match status" value="1"/>
</dbReference>
<feature type="compositionally biased region" description="Low complexity" evidence="1">
    <location>
        <begin position="133"/>
        <end position="172"/>
    </location>
</feature>
<name>A0A553K0I9_9ACTN</name>
<dbReference type="EMBL" id="VKKG01000003">
    <property type="protein sequence ID" value="TRY18207.1"/>
    <property type="molecule type" value="Genomic_DNA"/>
</dbReference>
<proteinExistence type="predicted"/>
<feature type="transmembrane region" description="Helical" evidence="2">
    <location>
        <begin position="196"/>
        <end position="214"/>
    </location>
</feature>
<comment type="caution">
    <text evidence="3">The sequence shown here is derived from an EMBL/GenBank/DDBJ whole genome shotgun (WGS) entry which is preliminary data.</text>
</comment>
<feature type="region of interest" description="Disordered" evidence="1">
    <location>
        <begin position="1"/>
        <end position="174"/>
    </location>
</feature>
<reference evidence="3 4" key="1">
    <citation type="submission" date="2019-07" db="EMBL/GenBank/DDBJ databases">
        <authorList>
            <person name="Zhou L.-Y."/>
        </authorList>
    </citation>
    <scope>NUCLEOTIDE SEQUENCE [LARGE SCALE GENOMIC DNA]</scope>
    <source>
        <strain evidence="3 4">YIM 101269</strain>
    </source>
</reference>
<dbReference type="AlphaFoldDB" id="A0A553K0I9"/>
<feature type="compositionally biased region" description="Polar residues" evidence="1">
    <location>
        <begin position="1"/>
        <end position="126"/>
    </location>
</feature>
<accession>A0A553K0I9</accession>
<evidence type="ECO:0000256" key="2">
    <source>
        <dbReference type="SAM" id="Phobius"/>
    </source>
</evidence>
<protein>
    <submittedName>
        <fullName evidence="3">DUF4282 domain-containing protein</fullName>
    </submittedName>
</protein>
<evidence type="ECO:0000256" key="1">
    <source>
        <dbReference type="SAM" id="MobiDB-lite"/>
    </source>
</evidence>
<dbReference type="RefSeq" id="WP_143938183.1">
    <property type="nucleotide sequence ID" value="NZ_VKKG01000003.1"/>
</dbReference>
<organism evidence="3 4">
    <name type="scientific">Tessaracoccus rhinocerotis</name>
    <dbReference type="NCBI Taxonomy" id="1689449"/>
    <lineage>
        <taxon>Bacteria</taxon>
        <taxon>Bacillati</taxon>
        <taxon>Actinomycetota</taxon>
        <taxon>Actinomycetes</taxon>
        <taxon>Propionibacteriales</taxon>
        <taxon>Propionibacteriaceae</taxon>
        <taxon>Tessaracoccus</taxon>
    </lineage>
</organism>
<sequence length="278" mass="30046">MSNNQWNNGQADGQWQPQGNQDWNSGEQPQGSATDWNAAQDQTADWNPGAQPQGSAQEWNPAASQQDWNTGAQQPPAQEWNAQPQGGTDWNPQPQTSAQDWNQQQPAQDWNAQPQGSADWNQQQPQGGADWNQQPPAQDWNAQQQQGWNQQGGFQGAPAYGGQPGQQQWPAQRTGGGNAFANVFDFSFKKFALPKAGGTIFLVAVVCFAVWWVFDLVSVLTMGAEYGGVSTSTVLQVVVGGLARTFLGILLVRVLIEGASAVVKLADRADDDKDPSGV</sequence>
<keyword evidence="4" id="KW-1185">Reference proteome</keyword>
<dbReference type="InterPro" id="IPR025557">
    <property type="entry name" value="DUF4282"/>
</dbReference>
<gene>
    <name evidence="3" type="ORF">FOJ82_09190</name>
</gene>
<feature type="transmembrane region" description="Helical" evidence="2">
    <location>
        <begin position="234"/>
        <end position="256"/>
    </location>
</feature>
<keyword evidence="2" id="KW-0472">Membrane</keyword>
<dbReference type="OrthoDB" id="3730712at2"/>